<protein>
    <submittedName>
        <fullName evidence="3">Uncharacterized protein</fullName>
    </submittedName>
</protein>
<comment type="caution">
    <text evidence="3">The sequence shown here is derived from an EMBL/GenBank/DDBJ whole genome shotgun (WGS) entry which is preliminary data.</text>
</comment>
<keyword evidence="4" id="KW-1185">Reference proteome</keyword>
<evidence type="ECO:0000313" key="3">
    <source>
        <dbReference type="EMBL" id="KRL66808.1"/>
    </source>
</evidence>
<gene>
    <name evidence="3" type="ORF">FC27_GL000253</name>
</gene>
<accession>A0A0R1SLF8</accession>
<evidence type="ECO:0000256" key="2">
    <source>
        <dbReference type="SAM" id="Phobius"/>
    </source>
</evidence>
<evidence type="ECO:0000256" key="1">
    <source>
        <dbReference type="SAM" id="MobiDB-lite"/>
    </source>
</evidence>
<feature type="compositionally biased region" description="Polar residues" evidence="1">
    <location>
        <begin position="21"/>
        <end position="46"/>
    </location>
</feature>
<dbReference type="STRING" id="1423815.FC27_GL000253"/>
<feature type="compositionally biased region" description="Basic residues" evidence="1">
    <location>
        <begin position="241"/>
        <end position="250"/>
    </location>
</feature>
<proteinExistence type="predicted"/>
<feature type="region of interest" description="Disordered" evidence="1">
    <location>
        <begin position="1"/>
        <end position="52"/>
    </location>
</feature>
<dbReference type="eggNOG" id="ENOG5033GMX">
    <property type="taxonomic scope" value="Bacteria"/>
</dbReference>
<sequence length="372" mass="41468">METDMAVTTAPVIDEHPQATVEMSNDNQSEDQSTQATQTDAFSDQPTPKKKKHRKGPIITIILLLVLVAGGYFAGNFYYGKERQVQALKDEATSGNTSKMKTVLVDANKKRLSDENIEDLKRLYLDDGSDVKNINQQISGKQNNGMYSVVKDGKYFYIFDKYKISEKDKTLDISTNIEDPAFYLDWKQIAATRDGSQYKISHLKPGVYDLKIKGSKKSKEQQVKVTTDKKDNIAKLTVAKEKKKHKKKAKKDIETETSPNQVSHDSDEQRHDEAESKPTPTESTDSDDDSDSDSSDSNNSLVGHYSGSPDLELNADGTYTLGGKSGSYKVLQNSDGQVQLQFNQSGGGSIVESYDFDGNELYSEKYSQGWIK</sequence>
<feature type="compositionally biased region" description="Basic and acidic residues" evidence="1">
    <location>
        <begin position="264"/>
        <end position="276"/>
    </location>
</feature>
<name>A0A0R1SLF8_9LACO</name>
<feature type="transmembrane region" description="Helical" evidence="2">
    <location>
        <begin position="58"/>
        <end position="79"/>
    </location>
</feature>
<keyword evidence="2" id="KW-0812">Transmembrane</keyword>
<organism evidence="3 4">
    <name type="scientific">Companilactobacillus versmoldensis DSM 14857 = KCTC 3814</name>
    <dbReference type="NCBI Taxonomy" id="1423815"/>
    <lineage>
        <taxon>Bacteria</taxon>
        <taxon>Bacillati</taxon>
        <taxon>Bacillota</taxon>
        <taxon>Bacilli</taxon>
        <taxon>Lactobacillales</taxon>
        <taxon>Lactobacillaceae</taxon>
        <taxon>Companilactobacillus</taxon>
    </lineage>
</organism>
<dbReference type="Proteomes" id="UP000051647">
    <property type="component" value="Unassembled WGS sequence"/>
</dbReference>
<feature type="compositionally biased region" description="Acidic residues" evidence="1">
    <location>
        <begin position="284"/>
        <end position="294"/>
    </location>
</feature>
<dbReference type="PATRIC" id="fig|1423815.3.peg.257"/>
<dbReference type="EMBL" id="AZFA01000010">
    <property type="protein sequence ID" value="KRL66808.1"/>
    <property type="molecule type" value="Genomic_DNA"/>
</dbReference>
<dbReference type="AlphaFoldDB" id="A0A0R1SLF8"/>
<feature type="region of interest" description="Disordered" evidence="1">
    <location>
        <begin position="236"/>
        <end position="318"/>
    </location>
</feature>
<keyword evidence="2" id="KW-0472">Membrane</keyword>
<reference evidence="3 4" key="1">
    <citation type="journal article" date="2015" name="Genome Announc.">
        <title>Expanding the biotechnology potential of lactobacilli through comparative genomics of 213 strains and associated genera.</title>
        <authorList>
            <person name="Sun Z."/>
            <person name="Harris H.M."/>
            <person name="McCann A."/>
            <person name="Guo C."/>
            <person name="Argimon S."/>
            <person name="Zhang W."/>
            <person name="Yang X."/>
            <person name="Jeffery I.B."/>
            <person name="Cooney J.C."/>
            <person name="Kagawa T.F."/>
            <person name="Liu W."/>
            <person name="Song Y."/>
            <person name="Salvetti E."/>
            <person name="Wrobel A."/>
            <person name="Rasinkangas P."/>
            <person name="Parkhill J."/>
            <person name="Rea M.C."/>
            <person name="O'Sullivan O."/>
            <person name="Ritari J."/>
            <person name="Douillard F.P."/>
            <person name="Paul Ross R."/>
            <person name="Yang R."/>
            <person name="Briner A.E."/>
            <person name="Felis G.E."/>
            <person name="de Vos W.M."/>
            <person name="Barrangou R."/>
            <person name="Klaenhammer T.R."/>
            <person name="Caufield P.W."/>
            <person name="Cui Y."/>
            <person name="Zhang H."/>
            <person name="O'Toole P.W."/>
        </authorList>
    </citation>
    <scope>NUCLEOTIDE SEQUENCE [LARGE SCALE GENOMIC DNA]</scope>
    <source>
        <strain evidence="3 4">DSM 14857</strain>
    </source>
</reference>
<evidence type="ECO:0000313" key="4">
    <source>
        <dbReference type="Proteomes" id="UP000051647"/>
    </source>
</evidence>
<keyword evidence="2" id="KW-1133">Transmembrane helix</keyword>